<organism evidence="1 2">
    <name type="scientific">Streptomyces citrinus</name>
    <dbReference type="NCBI Taxonomy" id="3118173"/>
    <lineage>
        <taxon>Bacteria</taxon>
        <taxon>Bacillati</taxon>
        <taxon>Actinomycetota</taxon>
        <taxon>Actinomycetes</taxon>
        <taxon>Kitasatosporales</taxon>
        <taxon>Streptomycetaceae</taxon>
        <taxon>Streptomyces</taxon>
    </lineage>
</organism>
<reference evidence="1" key="1">
    <citation type="journal article" date="2025" name="Int. J. Syst. Evol. Microbiol.">
        <title>Streptomyces citrinus sp. nov., with yellow diffusible pigment.</title>
        <authorList>
            <person name="He Y."/>
            <person name="Yang E."/>
            <person name="Xu J."/>
            <person name="Sun Y."/>
            <person name="Sun L."/>
        </authorList>
    </citation>
    <scope>NUCLEOTIDE SEQUENCE</scope>
    <source>
        <strain evidence="1">Q6</strain>
    </source>
</reference>
<gene>
    <name evidence="1" type="ORF">V2W30_00010</name>
</gene>
<protein>
    <submittedName>
        <fullName evidence="1">Uncharacterized protein</fullName>
    </submittedName>
</protein>
<proteinExistence type="predicted"/>
<evidence type="ECO:0000313" key="1">
    <source>
        <dbReference type="EMBL" id="WWQ61915.1"/>
    </source>
</evidence>
<dbReference type="Proteomes" id="UP001432251">
    <property type="component" value="Chromosome"/>
</dbReference>
<keyword evidence="2" id="KW-1185">Reference proteome</keyword>
<name>A0ACD5A423_9ACTN</name>
<sequence length="149" mass="16847">MDEAAELLEGELRAGQQESADLDTEGAWLAFLRFGRRLFDVSDTPDADGLLFQYGTYAFDGPATFMLDLARQFEITDSDGNHDHYVQVHCELRYEPAPALETLGSFHSWFFHGAGDDLAEWAEKLSARAAWITIRTLRPADIKVYQEQV</sequence>
<dbReference type="EMBL" id="CP146022">
    <property type="protein sequence ID" value="WWQ61915.1"/>
    <property type="molecule type" value="Genomic_DNA"/>
</dbReference>
<accession>A0ACD5A423</accession>
<evidence type="ECO:0000313" key="2">
    <source>
        <dbReference type="Proteomes" id="UP001432251"/>
    </source>
</evidence>